<dbReference type="Gene3D" id="1.10.10.10">
    <property type="entry name" value="Winged helix-like DNA-binding domain superfamily/Winged helix DNA-binding domain"/>
    <property type="match status" value="1"/>
</dbReference>
<reference evidence="6" key="1">
    <citation type="submission" date="2019-05" db="EMBL/GenBank/DDBJ databases">
        <title>Flavobacterium profundi sp. nov., isolated from a deep-sea seamount.</title>
        <authorList>
            <person name="Zhang D.-C."/>
        </authorList>
    </citation>
    <scope>NUCLEOTIDE SEQUENCE [LARGE SCALE GENOMIC DNA]</scope>
    <source>
        <strain evidence="6">TP390</strain>
    </source>
</reference>
<dbReference type="Gene3D" id="3.30.450.20">
    <property type="entry name" value="PAS domain"/>
    <property type="match status" value="1"/>
</dbReference>
<dbReference type="Proteomes" id="UP000431264">
    <property type="component" value="Unassembled WGS sequence"/>
</dbReference>
<keyword evidence="6" id="KW-1185">Reference proteome</keyword>
<dbReference type="AlphaFoldDB" id="A0A6I4ITW2"/>
<feature type="domain" description="HTH luxR-type" evidence="4">
    <location>
        <begin position="152"/>
        <end position="217"/>
    </location>
</feature>
<dbReference type="OrthoDB" id="9795108at2"/>
<dbReference type="SMART" id="SM00421">
    <property type="entry name" value="HTH_LUXR"/>
    <property type="match status" value="1"/>
</dbReference>
<name>A0A6I4ITW2_9FLAO</name>
<evidence type="ECO:0000256" key="1">
    <source>
        <dbReference type="ARBA" id="ARBA00023015"/>
    </source>
</evidence>
<comment type="caution">
    <text evidence="5">The sequence shown here is derived from an EMBL/GenBank/DDBJ whole genome shotgun (WGS) entry which is preliminary data.</text>
</comment>
<dbReference type="GO" id="GO:0003677">
    <property type="term" value="F:DNA binding"/>
    <property type="evidence" value="ECO:0007669"/>
    <property type="project" value="UniProtKB-KW"/>
</dbReference>
<gene>
    <name evidence="5" type="ORF">GOQ30_14145</name>
</gene>
<keyword evidence="1" id="KW-0805">Transcription regulation</keyword>
<evidence type="ECO:0000256" key="2">
    <source>
        <dbReference type="ARBA" id="ARBA00023125"/>
    </source>
</evidence>
<keyword evidence="2" id="KW-0238">DNA-binding</keyword>
<dbReference type="InterPro" id="IPR000792">
    <property type="entry name" value="Tscrpt_reg_LuxR_C"/>
</dbReference>
<evidence type="ECO:0000259" key="4">
    <source>
        <dbReference type="PROSITE" id="PS50043"/>
    </source>
</evidence>
<dbReference type="InterPro" id="IPR016032">
    <property type="entry name" value="Sig_transdc_resp-reg_C-effctor"/>
</dbReference>
<dbReference type="EMBL" id="WQLW01000011">
    <property type="protein sequence ID" value="MVO10310.1"/>
    <property type="molecule type" value="Genomic_DNA"/>
</dbReference>
<accession>A0A6I4ITW2</accession>
<dbReference type="GO" id="GO:0006355">
    <property type="term" value="P:regulation of DNA-templated transcription"/>
    <property type="evidence" value="ECO:0007669"/>
    <property type="project" value="InterPro"/>
</dbReference>
<dbReference type="PRINTS" id="PR00038">
    <property type="entry name" value="HTHLUXR"/>
</dbReference>
<keyword evidence="3" id="KW-0804">Transcription</keyword>
<dbReference type="SUPFAM" id="SSF46894">
    <property type="entry name" value="C-terminal effector domain of the bipartite response regulators"/>
    <property type="match status" value="1"/>
</dbReference>
<evidence type="ECO:0000256" key="3">
    <source>
        <dbReference type="ARBA" id="ARBA00023163"/>
    </source>
</evidence>
<dbReference type="PROSITE" id="PS50043">
    <property type="entry name" value="HTH_LUXR_2"/>
    <property type="match status" value="1"/>
</dbReference>
<dbReference type="PANTHER" id="PTHR44688:SF16">
    <property type="entry name" value="DNA-BINDING TRANSCRIPTIONAL ACTIVATOR DEVR_DOSR"/>
    <property type="match status" value="1"/>
</dbReference>
<dbReference type="RefSeq" id="WP_140998737.1">
    <property type="nucleotide sequence ID" value="NZ_VDCZ01000011.1"/>
</dbReference>
<proteinExistence type="predicted"/>
<dbReference type="Pfam" id="PF00196">
    <property type="entry name" value="GerE"/>
    <property type="match status" value="1"/>
</dbReference>
<sequence>MNAIQKQLIIDIHKVADAIPGIVIINDVATRKVVYMSQKGLDNFEITLEELEKLGSTYYYKYFNEEEAGRNYLDYLQFIAKNDISTTLTYFQQVRKNNNEPWVWYLSVNKIILQENGLPSLVLTLAQPVSELTSVVNRLDKLMEEHLFLKESLHKFSLISEREKQVLKLLALGKTNDEIAKTLFISINTAKTHRKKIKEKLKAETTIELHKYASAFRLI</sequence>
<evidence type="ECO:0000313" key="6">
    <source>
        <dbReference type="Proteomes" id="UP000431264"/>
    </source>
</evidence>
<dbReference type="PANTHER" id="PTHR44688">
    <property type="entry name" value="DNA-BINDING TRANSCRIPTIONAL ACTIVATOR DEVR_DOSR"/>
    <property type="match status" value="1"/>
</dbReference>
<protein>
    <submittedName>
        <fullName evidence="5">LuxR family transcriptional regulator</fullName>
    </submittedName>
</protein>
<evidence type="ECO:0000313" key="5">
    <source>
        <dbReference type="EMBL" id="MVO10310.1"/>
    </source>
</evidence>
<organism evidence="5 6">
    <name type="scientific">Flavobacterium profundi</name>
    <dbReference type="NCBI Taxonomy" id="1774945"/>
    <lineage>
        <taxon>Bacteria</taxon>
        <taxon>Pseudomonadati</taxon>
        <taxon>Bacteroidota</taxon>
        <taxon>Flavobacteriia</taxon>
        <taxon>Flavobacteriales</taxon>
        <taxon>Flavobacteriaceae</taxon>
        <taxon>Flavobacterium</taxon>
    </lineage>
</organism>
<dbReference type="InterPro" id="IPR036388">
    <property type="entry name" value="WH-like_DNA-bd_sf"/>
</dbReference>
<dbReference type="CDD" id="cd06170">
    <property type="entry name" value="LuxR_C_like"/>
    <property type="match status" value="1"/>
</dbReference>